<dbReference type="KEGG" id="tpal:117640241"/>
<dbReference type="GO" id="GO:0016740">
    <property type="term" value="F:transferase activity"/>
    <property type="evidence" value="ECO:0007669"/>
    <property type="project" value="UniProtKB-KW"/>
</dbReference>
<dbReference type="InterPro" id="IPR009060">
    <property type="entry name" value="UBA-like_sf"/>
</dbReference>
<dbReference type="Proteomes" id="UP000515158">
    <property type="component" value="Unplaced"/>
</dbReference>
<evidence type="ECO:0000313" key="8">
    <source>
        <dbReference type="RefSeq" id="XP_034232471.1"/>
    </source>
</evidence>
<evidence type="ECO:0000256" key="3">
    <source>
        <dbReference type="PROSITE-ProRule" id="PRU10133"/>
    </source>
</evidence>
<evidence type="ECO:0000313" key="7">
    <source>
        <dbReference type="Proteomes" id="UP000515158"/>
    </source>
</evidence>
<evidence type="ECO:0000256" key="2">
    <source>
        <dbReference type="ARBA" id="ARBA00022786"/>
    </source>
</evidence>
<dbReference type="GO" id="GO:0005524">
    <property type="term" value="F:ATP binding"/>
    <property type="evidence" value="ECO:0007669"/>
    <property type="project" value="UniProtKB-UniRule"/>
</dbReference>
<reference evidence="8" key="1">
    <citation type="submission" date="2025-08" db="UniProtKB">
        <authorList>
            <consortium name="RefSeq"/>
        </authorList>
    </citation>
    <scope>IDENTIFICATION</scope>
    <source>
        <tissue evidence="8">Total insect</tissue>
    </source>
</reference>
<keyword evidence="4" id="KW-0547">Nucleotide-binding</keyword>
<sequence>MNRLQKDIRDLLECNTERNGISVCLKDDNMNDFHAFLKGPADTPYAGGTFKLRVMVPPEYPVKPPAVTFVTKIWHPNISSHTGFICLDILASKWPGSMNLRGVLLSVQNLLANPEKEDPQDSIVGRQAVRDESIFIQTAQEWTKVYANGCLSDPALQHEIGKLVDMGYDRDLALRALSECDWDMDEAIEKLVM</sequence>
<name>A0A6P8Y8M8_THRPL</name>
<keyword evidence="1" id="KW-0808">Transferase</keyword>
<dbReference type="Pfam" id="PF00179">
    <property type="entry name" value="UQ_con"/>
    <property type="match status" value="1"/>
</dbReference>
<evidence type="ECO:0000259" key="6">
    <source>
        <dbReference type="PROSITE" id="PS50127"/>
    </source>
</evidence>
<dbReference type="GeneID" id="117640241"/>
<dbReference type="SMART" id="SM00212">
    <property type="entry name" value="UBCc"/>
    <property type="match status" value="1"/>
</dbReference>
<dbReference type="OrthoDB" id="9993688at2759"/>
<dbReference type="SUPFAM" id="SSF46934">
    <property type="entry name" value="UBA-like"/>
    <property type="match status" value="1"/>
</dbReference>
<dbReference type="InterPro" id="IPR015940">
    <property type="entry name" value="UBA"/>
</dbReference>
<proteinExistence type="inferred from homology"/>
<keyword evidence="4" id="KW-0067">ATP-binding</keyword>
<dbReference type="InterPro" id="IPR000608">
    <property type="entry name" value="UBC"/>
</dbReference>
<dbReference type="InterPro" id="IPR016135">
    <property type="entry name" value="UBQ-conjugating_enzyme/RWD"/>
</dbReference>
<dbReference type="AlphaFoldDB" id="A0A6P8Y8M8"/>
<feature type="active site" description="Glycyl thioester intermediate" evidence="3">
    <location>
        <position position="86"/>
    </location>
</feature>
<dbReference type="Pfam" id="PF00627">
    <property type="entry name" value="UBA"/>
    <property type="match status" value="1"/>
</dbReference>
<dbReference type="PROSITE" id="PS50127">
    <property type="entry name" value="UBC_2"/>
    <property type="match status" value="1"/>
</dbReference>
<feature type="domain" description="UBA" evidence="5">
    <location>
        <begin position="154"/>
        <end position="193"/>
    </location>
</feature>
<keyword evidence="7" id="KW-1185">Reference proteome</keyword>
<dbReference type="RefSeq" id="XP_034232471.1">
    <property type="nucleotide sequence ID" value="XM_034376580.1"/>
</dbReference>
<dbReference type="InterPro" id="IPR050113">
    <property type="entry name" value="Ub_conjugating_enzyme"/>
</dbReference>
<dbReference type="Gene3D" id="1.10.8.10">
    <property type="entry name" value="DNA helicase RuvA subunit, C-terminal domain"/>
    <property type="match status" value="1"/>
</dbReference>
<feature type="domain" description="UBC core" evidence="6">
    <location>
        <begin position="1"/>
        <end position="148"/>
    </location>
</feature>
<dbReference type="SMART" id="SM00165">
    <property type="entry name" value="UBA"/>
    <property type="match status" value="1"/>
</dbReference>
<comment type="similarity">
    <text evidence="4">Belongs to the ubiquitin-conjugating enzyme family.</text>
</comment>
<dbReference type="SUPFAM" id="SSF54495">
    <property type="entry name" value="UBC-like"/>
    <property type="match status" value="1"/>
</dbReference>
<organism evidence="8">
    <name type="scientific">Thrips palmi</name>
    <name type="common">Melon thrips</name>
    <dbReference type="NCBI Taxonomy" id="161013"/>
    <lineage>
        <taxon>Eukaryota</taxon>
        <taxon>Metazoa</taxon>
        <taxon>Ecdysozoa</taxon>
        <taxon>Arthropoda</taxon>
        <taxon>Hexapoda</taxon>
        <taxon>Insecta</taxon>
        <taxon>Pterygota</taxon>
        <taxon>Neoptera</taxon>
        <taxon>Paraneoptera</taxon>
        <taxon>Thysanoptera</taxon>
        <taxon>Terebrantia</taxon>
        <taxon>Thripoidea</taxon>
        <taxon>Thripidae</taxon>
        <taxon>Thrips</taxon>
    </lineage>
</organism>
<evidence type="ECO:0000259" key="5">
    <source>
        <dbReference type="PROSITE" id="PS50030"/>
    </source>
</evidence>
<accession>A0A6P8Y8M8</accession>
<dbReference type="PANTHER" id="PTHR24067">
    <property type="entry name" value="UBIQUITIN-CONJUGATING ENZYME E2"/>
    <property type="match status" value="1"/>
</dbReference>
<evidence type="ECO:0000256" key="1">
    <source>
        <dbReference type="ARBA" id="ARBA00022679"/>
    </source>
</evidence>
<keyword evidence="2 4" id="KW-0833">Ubl conjugation pathway</keyword>
<dbReference type="PROSITE" id="PS50030">
    <property type="entry name" value="UBA"/>
    <property type="match status" value="1"/>
</dbReference>
<dbReference type="InterPro" id="IPR023313">
    <property type="entry name" value="UBQ-conjugating_AS"/>
</dbReference>
<dbReference type="Gene3D" id="3.10.110.10">
    <property type="entry name" value="Ubiquitin Conjugating Enzyme"/>
    <property type="match status" value="1"/>
</dbReference>
<evidence type="ECO:0000256" key="4">
    <source>
        <dbReference type="RuleBase" id="RU362109"/>
    </source>
</evidence>
<dbReference type="PROSITE" id="PS00183">
    <property type="entry name" value="UBC_1"/>
    <property type="match status" value="1"/>
</dbReference>
<dbReference type="InParanoid" id="A0A6P8Y8M8"/>
<gene>
    <name evidence="8" type="primary">LOC117640241</name>
</gene>
<protein>
    <submittedName>
        <fullName evidence="8">Ubiquitin-conjugating enzyme E2 K-like isoform X1</fullName>
    </submittedName>
</protein>
<dbReference type="CDD" id="cd14270">
    <property type="entry name" value="UBA"/>
    <property type="match status" value="1"/>
</dbReference>